<evidence type="ECO:0000259" key="11">
    <source>
        <dbReference type="Pfam" id="PF01545"/>
    </source>
</evidence>
<keyword evidence="4 10" id="KW-0812">Transmembrane</keyword>
<evidence type="ECO:0000256" key="2">
    <source>
        <dbReference type="ARBA" id="ARBA00008873"/>
    </source>
</evidence>
<evidence type="ECO:0000313" key="13">
    <source>
        <dbReference type="Proteomes" id="UP000036681"/>
    </source>
</evidence>
<sequence length="442" mass="48705">MTVPKALGNFNPPTITTNDKPQKILPRDRSESMQSVMTSLNSIQSLKDDLPLYYCDKDLFNRAPNTTSRAERSLYLATVLTIFFIIAEVFGGYLANSLAIMTDAGHMLSDLASFVISIIAIKISHMKPTKRLSYGFHRAEVLGALTSVLLIWILTGVLVYLAIVRIVHNDFEVDADLMLITAGTGVIFNIIMGAVLHLGKTEHSHFQQSFTNDVEQGVKDSTTSLPPIHDGNNNQSVHKHKGVKDSTTSLPPIHDGNNNQSVHKHKANINVRAAFVHVLGDLVQSIGVLMAAVIVKSTHWRLADPICTFFFSVLVLITTATVLRDAVLVLMEAAPRHVDIDTLHADLCSIEGVRDVHSLRVWSLTMDKTAISVHLDTEKDCDSNHVVHEANERLRIRHGIKYITVQVQCVCSRSVSQYTLLSLPASNVDKPAADNVNEQTGL</sequence>
<feature type="transmembrane region" description="Helical" evidence="10">
    <location>
        <begin position="100"/>
        <end position="121"/>
    </location>
</feature>
<keyword evidence="7" id="KW-0406">Ion transport</keyword>
<keyword evidence="3" id="KW-0813">Transport</keyword>
<dbReference type="WBParaSite" id="ALUE_0001320501-mRNA-1">
    <property type="protein sequence ID" value="ALUE_0001320501-mRNA-1"/>
    <property type="gene ID" value="ALUE_0001320501"/>
</dbReference>
<dbReference type="InterPro" id="IPR050681">
    <property type="entry name" value="CDF/SLC30A"/>
</dbReference>
<dbReference type="InterPro" id="IPR036837">
    <property type="entry name" value="Cation_efflux_CTD_sf"/>
</dbReference>
<dbReference type="GO" id="GO:0010043">
    <property type="term" value="P:response to zinc ion"/>
    <property type="evidence" value="ECO:0007669"/>
    <property type="project" value="TreeGrafter"/>
</dbReference>
<comment type="subcellular location">
    <subcellularLocation>
        <location evidence="1">Membrane</location>
        <topology evidence="1">Multi-pass membrane protein</topology>
    </subcellularLocation>
</comment>
<feature type="domain" description="Cation efflux protein cytoplasmic" evidence="12">
    <location>
        <begin position="335"/>
        <end position="407"/>
    </location>
</feature>
<accession>A0A9J2PSY9</accession>
<dbReference type="Pfam" id="PF01545">
    <property type="entry name" value="Cation_efflux"/>
    <property type="match status" value="1"/>
</dbReference>
<feature type="transmembrane region" description="Helical" evidence="10">
    <location>
        <begin position="141"/>
        <end position="163"/>
    </location>
</feature>
<dbReference type="PANTHER" id="PTHR11562:SF84">
    <property type="entry name" value="LD05335P"/>
    <property type="match status" value="1"/>
</dbReference>
<feature type="region of interest" description="Disordered" evidence="9">
    <location>
        <begin position="1"/>
        <end position="28"/>
    </location>
</feature>
<evidence type="ECO:0000256" key="10">
    <source>
        <dbReference type="SAM" id="Phobius"/>
    </source>
</evidence>
<feature type="transmembrane region" description="Helical" evidence="10">
    <location>
        <begin position="74"/>
        <end position="94"/>
    </location>
</feature>
<dbReference type="InterPro" id="IPR002524">
    <property type="entry name" value="Cation_efflux"/>
</dbReference>
<evidence type="ECO:0000256" key="6">
    <source>
        <dbReference type="ARBA" id="ARBA00022989"/>
    </source>
</evidence>
<keyword evidence="5" id="KW-0864">Zinc transport</keyword>
<dbReference type="SUPFAM" id="SSF160240">
    <property type="entry name" value="Cation efflux protein cytoplasmic domain-like"/>
    <property type="match status" value="1"/>
</dbReference>
<evidence type="ECO:0000256" key="4">
    <source>
        <dbReference type="ARBA" id="ARBA00022692"/>
    </source>
</evidence>
<dbReference type="AlphaFoldDB" id="A0A9J2PSY9"/>
<feature type="transmembrane region" description="Helical" evidence="10">
    <location>
        <begin position="302"/>
        <end position="323"/>
    </location>
</feature>
<feature type="transmembrane region" description="Helical" evidence="10">
    <location>
        <begin position="175"/>
        <end position="198"/>
    </location>
</feature>
<reference evidence="14" key="1">
    <citation type="submission" date="2023-03" db="UniProtKB">
        <authorList>
            <consortium name="WormBaseParasite"/>
        </authorList>
    </citation>
    <scope>IDENTIFICATION</scope>
</reference>
<feature type="transmembrane region" description="Helical" evidence="10">
    <location>
        <begin position="274"/>
        <end position="296"/>
    </location>
</feature>
<proteinExistence type="inferred from homology"/>
<evidence type="ECO:0000256" key="7">
    <source>
        <dbReference type="ARBA" id="ARBA00023065"/>
    </source>
</evidence>
<dbReference type="Gene3D" id="1.20.1510.10">
    <property type="entry name" value="Cation efflux protein transmembrane domain"/>
    <property type="match status" value="1"/>
</dbReference>
<name>A0A9J2PSY9_ASCLU</name>
<evidence type="ECO:0000256" key="9">
    <source>
        <dbReference type="SAM" id="MobiDB-lite"/>
    </source>
</evidence>
<dbReference type="InterPro" id="IPR027470">
    <property type="entry name" value="Cation_efflux_CTD"/>
</dbReference>
<comment type="similarity">
    <text evidence="2">Belongs to the cation diffusion facilitator (CDF) transporter (TC 2.A.4) family. SLC30A subfamily.</text>
</comment>
<feature type="compositionally biased region" description="Polar residues" evidence="9">
    <location>
        <begin position="222"/>
        <end position="236"/>
    </location>
</feature>
<dbReference type="SUPFAM" id="SSF161111">
    <property type="entry name" value="Cation efflux protein transmembrane domain-like"/>
    <property type="match status" value="1"/>
</dbReference>
<feature type="region of interest" description="Disordered" evidence="9">
    <location>
        <begin position="222"/>
        <end position="259"/>
    </location>
</feature>
<evidence type="ECO:0000313" key="14">
    <source>
        <dbReference type="WBParaSite" id="ALUE_0001320501-mRNA-1"/>
    </source>
</evidence>
<keyword evidence="13" id="KW-1185">Reference proteome</keyword>
<dbReference type="PANTHER" id="PTHR11562">
    <property type="entry name" value="CATION EFFLUX PROTEIN/ ZINC TRANSPORTER"/>
    <property type="match status" value="1"/>
</dbReference>
<dbReference type="GO" id="GO:0005886">
    <property type="term" value="C:plasma membrane"/>
    <property type="evidence" value="ECO:0007669"/>
    <property type="project" value="TreeGrafter"/>
</dbReference>
<keyword evidence="8 10" id="KW-0472">Membrane</keyword>
<organism evidence="13 14">
    <name type="scientific">Ascaris lumbricoides</name>
    <name type="common">Giant roundworm</name>
    <dbReference type="NCBI Taxonomy" id="6252"/>
    <lineage>
        <taxon>Eukaryota</taxon>
        <taxon>Metazoa</taxon>
        <taxon>Ecdysozoa</taxon>
        <taxon>Nematoda</taxon>
        <taxon>Chromadorea</taxon>
        <taxon>Rhabditida</taxon>
        <taxon>Spirurina</taxon>
        <taxon>Ascaridomorpha</taxon>
        <taxon>Ascaridoidea</taxon>
        <taxon>Ascarididae</taxon>
        <taxon>Ascaris</taxon>
    </lineage>
</organism>
<dbReference type="Proteomes" id="UP000036681">
    <property type="component" value="Unplaced"/>
</dbReference>
<evidence type="ECO:0000259" key="12">
    <source>
        <dbReference type="Pfam" id="PF16916"/>
    </source>
</evidence>
<evidence type="ECO:0000256" key="1">
    <source>
        <dbReference type="ARBA" id="ARBA00004141"/>
    </source>
</evidence>
<dbReference type="InterPro" id="IPR027469">
    <property type="entry name" value="Cation_efflux_TMD_sf"/>
</dbReference>
<evidence type="ECO:0000256" key="8">
    <source>
        <dbReference type="ARBA" id="ARBA00023136"/>
    </source>
</evidence>
<feature type="compositionally biased region" description="Polar residues" evidence="9">
    <location>
        <begin position="245"/>
        <end position="259"/>
    </location>
</feature>
<evidence type="ECO:0000256" key="5">
    <source>
        <dbReference type="ARBA" id="ARBA00022906"/>
    </source>
</evidence>
<feature type="domain" description="Cation efflux protein transmembrane" evidence="11">
    <location>
        <begin position="75"/>
        <end position="331"/>
    </location>
</feature>
<dbReference type="NCBIfam" id="TIGR01297">
    <property type="entry name" value="CDF"/>
    <property type="match status" value="1"/>
</dbReference>
<dbReference type="InterPro" id="IPR058533">
    <property type="entry name" value="Cation_efflux_TM"/>
</dbReference>
<dbReference type="Pfam" id="PF16916">
    <property type="entry name" value="ZT_dimer"/>
    <property type="match status" value="1"/>
</dbReference>
<dbReference type="GO" id="GO:0005385">
    <property type="term" value="F:zinc ion transmembrane transporter activity"/>
    <property type="evidence" value="ECO:0007669"/>
    <property type="project" value="TreeGrafter"/>
</dbReference>
<keyword evidence="5" id="KW-0862">Zinc</keyword>
<protein>
    <submittedName>
        <fullName evidence="14">Zinc transporter 2</fullName>
    </submittedName>
</protein>
<evidence type="ECO:0000256" key="3">
    <source>
        <dbReference type="ARBA" id="ARBA00022448"/>
    </source>
</evidence>
<keyword evidence="6 10" id="KW-1133">Transmembrane helix</keyword>